<proteinExistence type="predicted"/>
<evidence type="ECO:0000313" key="1">
    <source>
        <dbReference type="EMBL" id="DAE20839.1"/>
    </source>
</evidence>
<protein>
    <submittedName>
        <fullName evidence="1">Uncharacterized protein</fullName>
    </submittedName>
</protein>
<sequence>MPPEPAKPCVIALIPVVADSCVILPAAFNSFIFATSKSAFLILTALLFLEDKTYINDKTELESSPFKFFITALIPAKESVPNTAPFAIIDKLS</sequence>
<organism evidence="1">
    <name type="scientific">Siphoviridae sp. ctWhx86</name>
    <dbReference type="NCBI Taxonomy" id="2826362"/>
    <lineage>
        <taxon>Viruses</taxon>
        <taxon>Duplodnaviria</taxon>
        <taxon>Heunggongvirae</taxon>
        <taxon>Uroviricota</taxon>
        <taxon>Caudoviricetes</taxon>
    </lineage>
</organism>
<name>A0A8S5QNJ1_9CAUD</name>
<dbReference type="EMBL" id="BK015702">
    <property type="protein sequence ID" value="DAE20839.1"/>
    <property type="molecule type" value="Genomic_DNA"/>
</dbReference>
<reference evidence="1" key="1">
    <citation type="journal article" date="2021" name="Proc. Natl. Acad. Sci. U.S.A.">
        <title>A Catalog of Tens of Thousands of Viruses from Human Metagenomes Reveals Hidden Associations with Chronic Diseases.</title>
        <authorList>
            <person name="Tisza M.J."/>
            <person name="Buck C.B."/>
        </authorList>
    </citation>
    <scope>NUCLEOTIDE SEQUENCE</scope>
    <source>
        <strain evidence="1">CtWhx86</strain>
    </source>
</reference>
<accession>A0A8S5QNJ1</accession>